<protein>
    <submittedName>
        <fullName evidence="2">39S ribosomal protein L10, mitochondrial</fullName>
    </submittedName>
</protein>
<dbReference type="OrthoDB" id="5844431at2759"/>
<dbReference type="OMA" id="NDDFTHI"/>
<dbReference type="Proteomes" id="UP000025227">
    <property type="component" value="Unplaced"/>
</dbReference>
<accession>A0A7I4YVY8</accession>
<name>A0A7I4YVY8_HAECO</name>
<proteinExistence type="predicted"/>
<sequence length="456" mass="51011">MGIRCLVRSYCCRVDRTLQNKSLHSVSHDLFPSVTQYELFSPDFESSPQIEESEPVSGDVLPKVLSKKEAYAHADDVATAKKSGCAPTKRALTLIRGFLHGRSQLKTSLSDRSVTLFNFHSTDFAEKLVQSNIGSLVLVESEHSYARQAKSFARVQRSHSRNVAAYRAELPALLGISRKKVVTFPSHLLSARPKVVLNPFTLTQKANHEEPVGQYSASPILVSALPLVSQQTNVLAALMNNLLLHHAGIDLETLYAYGEVELVTFLSAVTLSHLLASADQRLSFMSHAHRRYSALFFKLFNVELLRVDGFSRHCFAPPISMPKPMPHEKKLKEFNLINGLFYAVGIRPKRYVTLDSVEVGAPNPEGTELDSRCLLTYAYWMNLIGKQQASKRTAKVLEELCPESCSSAFLVVDKDCRIGELSTIALEKAFLVVREELQHLKKFENYKENITSKRSS</sequence>
<dbReference type="AlphaFoldDB" id="A0A7I4YVY8"/>
<evidence type="ECO:0000313" key="1">
    <source>
        <dbReference type="Proteomes" id="UP000025227"/>
    </source>
</evidence>
<evidence type="ECO:0000313" key="2">
    <source>
        <dbReference type="WBParaSite" id="HCON_00148250-00001"/>
    </source>
</evidence>
<dbReference type="WBParaSite" id="HCON_00148250-00001">
    <property type="protein sequence ID" value="HCON_00148250-00001"/>
    <property type="gene ID" value="HCON_00148250"/>
</dbReference>
<keyword evidence="1" id="KW-1185">Reference proteome</keyword>
<reference evidence="2" key="1">
    <citation type="submission" date="2020-12" db="UniProtKB">
        <authorList>
            <consortium name="WormBaseParasite"/>
        </authorList>
    </citation>
    <scope>IDENTIFICATION</scope>
    <source>
        <strain evidence="2">MHco3</strain>
    </source>
</reference>
<organism evidence="1 2">
    <name type="scientific">Haemonchus contortus</name>
    <name type="common">Barber pole worm</name>
    <dbReference type="NCBI Taxonomy" id="6289"/>
    <lineage>
        <taxon>Eukaryota</taxon>
        <taxon>Metazoa</taxon>
        <taxon>Ecdysozoa</taxon>
        <taxon>Nematoda</taxon>
        <taxon>Chromadorea</taxon>
        <taxon>Rhabditida</taxon>
        <taxon>Rhabditina</taxon>
        <taxon>Rhabditomorpha</taxon>
        <taxon>Strongyloidea</taxon>
        <taxon>Trichostrongylidae</taxon>
        <taxon>Haemonchus</taxon>
    </lineage>
</organism>